<protein>
    <submittedName>
        <fullName evidence="1">Uncharacterized protein</fullName>
    </submittedName>
</protein>
<accession>A0A084XZP2</accession>
<reference evidence="1 2" key="1">
    <citation type="submission" date="2014-07" db="EMBL/GenBank/DDBJ databases">
        <title>Expanding our view of genomic diversity in Candidatus Accumulibacter clades.</title>
        <authorList>
            <person name="Skennerton C.T."/>
            <person name="Barr J.J."/>
            <person name="Slater F.R."/>
            <person name="Bond P.L."/>
            <person name="Tyson G.W."/>
        </authorList>
    </citation>
    <scope>NUCLEOTIDE SEQUENCE [LARGE SCALE GENOMIC DNA]</scope>
    <source>
        <strain evidence="2">SK-01</strain>
    </source>
</reference>
<evidence type="ECO:0000313" key="2">
    <source>
        <dbReference type="Proteomes" id="UP000019812"/>
    </source>
</evidence>
<sequence length="219" mass="23870">MLQSRYIGPYLLYGAGTGWHSPQTTTQSQVYAVRYAQGEVYELPLPHSVDRVEALGSNALVVGSDGRDLHLTSVRLTSLPVTVGRYTRKDAAQGETRSHGFFYRSEGEFDGLLGLPIVGGGEPGARQLRTPSAALLFLRNHALALSELGTLTAQPSASDQSDGCRASCVDWYGNSRPLFVRGRVFALMGYEIVEGKVDAKHIMETRRVNFAPAVLQVTR</sequence>
<name>A0A084XZP2_9PROT</name>
<dbReference type="AlphaFoldDB" id="A0A084XZP2"/>
<organism evidence="1 2">
    <name type="scientific">Candidatus Accumulibacter vicinus</name>
    <dbReference type="NCBI Taxonomy" id="2954382"/>
    <lineage>
        <taxon>Bacteria</taxon>
        <taxon>Pseudomonadati</taxon>
        <taxon>Pseudomonadota</taxon>
        <taxon>Betaproteobacteria</taxon>
        <taxon>Candidatus Accumulibacter</taxon>
    </lineage>
</organism>
<evidence type="ECO:0000313" key="1">
    <source>
        <dbReference type="EMBL" id="KFB67936.1"/>
    </source>
</evidence>
<dbReference type="Proteomes" id="UP000019812">
    <property type="component" value="Unassembled WGS sequence"/>
</dbReference>
<gene>
    <name evidence="1" type="ORF">CAPSK01_002525</name>
</gene>
<dbReference type="EMBL" id="JDSS02000024">
    <property type="protein sequence ID" value="KFB67936.1"/>
    <property type="molecule type" value="Genomic_DNA"/>
</dbReference>
<comment type="caution">
    <text evidence="1">The sequence shown here is derived from an EMBL/GenBank/DDBJ whole genome shotgun (WGS) entry which is preliminary data.</text>
</comment>
<proteinExistence type="predicted"/>